<keyword evidence="3" id="KW-1185">Reference proteome</keyword>
<organism evidence="2 3">
    <name type="scientific">Patiria miniata</name>
    <name type="common">Bat star</name>
    <name type="synonym">Asterina miniata</name>
    <dbReference type="NCBI Taxonomy" id="46514"/>
    <lineage>
        <taxon>Eukaryota</taxon>
        <taxon>Metazoa</taxon>
        <taxon>Echinodermata</taxon>
        <taxon>Eleutherozoa</taxon>
        <taxon>Asterozoa</taxon>
        <taxon>Asteroidea</taxon>
        <taxon>Valvatacea</taxon>
        <taxon>Valvatida</taxon>
        <taxon>Asterinidae</taxon>
        <taxon>Patiria</taxon>
    </lineage>
</organism>
<feature type="region of interest" description="Disordered" evidence="1">
    <location>
        <begin position="1"/>
        <end position="22"/>
    </location>
</feature>
<protein>
    <submittedName>
        <fullName evidence="2">Uncharacterized protein</fullName>
    </submittedName>
</protein>
<dbReference type="PANTHER" id="PTHR10773">
    <property type="entry name" value="DNA-DIRECTED RNA POLYMERASES I, II, AND III SUBUNIT RPABC2"/>
    <property type="match status" value="1"/>
</dbReference>
<feature type="region of interest" description="Disordered" evidence="1">
    <location>
        <begin position="61"/>
        <end position="81"/>
    </location>
</feature>
<evidence type="ECO:0000313" key="3">
    <source>
        <dbReference type="Proteomes" id="UP000887568"/>
    </source>
</evidence>
<dbReference type="OrthoDB" id="6776127at2759"/>
<proteinExistence type="predicted"/>
<dbReference type="RefSeq" id="XP_038063127.1">
    <property type="nucleotide sequence ID" value="XM_038207199.1"/>
</dbReference>
<dbReference type="GeneID" id="119733829"/>
<reference evidence="2" key="1">
    <citation type="submission" date="2022-11" db="UniProtKB">
        <authorList>
            <consortium name="EnsemblMetazoa"/>
        </authorList>
    </citation>
    <scope>IDENTIFICATION</scope>
</reference>
<evidence type="ECO:0000256" key="1">
    <source>
        <dbReference type="SAM" id="MobiDB-lite"/>
    </source>
</evidence>
<sequence length="183" mass="21200">MQDITTVAPIPNHGKLDSYQTSMSHVDARETAESYENRKARKRKCRQEEWQQHIQKQKRNCGKAYISRGDKNQPAREMGPPCAGKNAWQKCTSHISSTERDAIFVQYWATGSYESQRDFIVQNVQEVPTGTCTCSKNKKGSRSKCAYVYHMPLNERKVRVCRRFFLNTLGVWQKTVGYTLKKK</sequence>
<dbReference type="OMA" id="RIMYICH"/>
<dbReference type="EnsemblMetazoa" id="XM_038207199.1">
    <property type="protein sequence ID" value="XP_038063127.1"/>
    <property type="gene ID" value="LOC119733829"/>
</dbReference>
<name>A0A914AHD1_PATMI</name>
<dbReference type="PANTHER" id="PTHR10773:SF19">
    <property type="match status" value="1"/>
</dbReference>
<dbReference type="AlphaFoldDB" id="A0A914AHD1"/>
<evidence type="ECO:0000313" key="2">
    <source>
        <dbReference type="EnsemblMetazoa" id="XP_038063127.1"/>
    </source>
</evidence>
<dbReference type="Proteomes" id="UP000887568">
    <property type="component" value="Unplaced"/>
</dbReference>
<accession>A0A914AHD1</accession>